<dbReference type="CDD" id="cd02440">
    <property type="entry name" value="AdoMet_MTases"/>
    <property type="match status" value="1"/>
</dbReference>
<organism evidence="1 2">
    <name type="scientific">Falsiroseomonas selenitidurans</name>
    <dbReference type="NCBI Taxonomy" id="2716335"/>
    <lineage>
        <taxon>Bacteria</taxon>
        <taxon>Pseudomonadati</taxon>
        <taxon>Pseudomonadota</taxon>
        <taxon>Alphaproteobacteria</taxon>
        <taxon>Acetobacterales</taxon>
        <taxon>Roseomonadaceae</taxon>
        <taxon>Falsiroseomonas</taxon>
    </lineage>
</organism>
<sequence length="1020" mass="109986">MNAPVSALRAQDDLLSEAGERAGGWAAGLRLAFLHIPKTAGTAFGAALAQRFAAREIAGTLRMALTSGAADPILAQIVPPYRALGIGSHLDQDKLDAIAAALPPGERLFIVTVLREPRARLISQYRHWRRSVDASMVDLGEDYRAAYQAARELSLGEFLEARLRFAEPHFRNAQARMIAGHASSETMDEATLLQTALANLASHDVITTADRLDEGMAQIAEAYGWSPPDSVRPLNVAPDAPLPPLTPEVEALIAEYNSVDQKLWDTAQGLIAGPRIPRRSRSYYRPDPALVTTVLEGGTTRFGMDQALDGTGWHVREGEGETLSRWTGPGRRATVRLRAPQLHAVELTMRLVSVLDWGAVEGVALTLDGVAPSAPPQVEHGQGSPLLRARFDLPDAGDGRRELAIEVPFTRSHHDVDPSIDDLRQKGLAIGEITLGPVAEALRGPATLGALFWPGAAWASASPEALLDHVPHHPAEAEPPPVQRNLSLDLPLLRGLLEMAAPDHVWPAAMQGFLQPLERGRPLAWPAPGGRLAVVATLFELPGRGAPLAAVAARYEEAVLLLACAEDFRLRTLVANPLLAPWLHLVGCTNGILVVNLAAMRRQAGQARVEAFMLLLERIATTVPERLAVQRSEFGPDYLLEQLDRTLQGMEALLDGGTRCQDLLATLLLDAARGAPPPALLEARVQRLLQRPDSLTGLVDPTLTDRLAALMRQLVAATGPGAAPVAAWQAALAAQECAFRITAILAGWVRFDMAGNATARLALRLRREAARPPLYPKPAKPFREYIDFYRSEARGMAAQPIAADLVTGLDTMRGGLDHATRLNMAAREIELALRLLGDRFPGEEILWVDAGCSYGVIMNGVQPPRNIQGRCSFLGFDFNAPAIERARVVAGNLGNAHCRFEVGDVAEAQALAAGRRIHLVTAFEVLEHCPDPLAVLRDYRLMQPGMLVVGSPLQELQAIYPAEQHLWAFNARGFAAMAEAAGFALLGVNERQVGRFVGGHDWVTVTATTAEPASLHMVGA</sequence>
<dbReference type="InterPro" id="IPR029063">
    <property type="entry name" value="SAM-dependent_MTases_sf"/>
</dbReference>
<dbReference type="GO" id="GO:0032259">
    <property type="term" value="P:methylation"/>
    <property type="evidence" value="ECO:0007669"/>
    <property type="project" value="UniProtKB-KW"/>
</dbReference>
<dbReference type="EMBL" id="JAAVNE010000016">
    <property type="protein sequence ID" value="NKC31486.1"/>
    <property type="molecule type" value="Genomic_DNA"/>
</dbReference>
<dbReference type="Gene3D" id="3.40.50.150">
    <property type="entry name" value="Vaccinia Virus protein VP39"/>
    <property type="match status" value="1"/>
</dbReference>
<keyword evidence="1" id="KW-0489">Methyltransferase</keyword>
<keyword evidence="2" id="KW-1185">Reference proteome</keyword>
<evidence type="ECO:0000313" key="2">
    <source>
        <dbReference type="Proteomes" id="UP000787635"/>
    </source>
</evidence>
<dbReference type="GO" id="GO:0008168">
    <property type="term" value="F:methyltransferase activity"/>
    <property type="evidence" value="ECO:0007669"/>
    <property type="project" value="UniProtKB-KW"/>
</dbReference>
<reference evidence="1 2" key="1">
    <citation type="submission" date="2020-03" db="EMBL/GenBank/DDBJ databases">
        <title>Roseomonas selenitidurans sp. nov. isolated from urban soil.</title>
        <authorList>
            <person name="Liu H."/>
        </authorList>
    </citation>
    <scope>NUCLEOTIDE SEQUENCE [LARGE SCALE GENOMIC DNA]</scope>
    <source>
        <strain evidence="1 2">BU-1</strain>
    </source>
</reference>
<comment type="caution">
    <text evidence="1">The sequence shown here is derived from an EMBL/GenBank/DDBJ whole genome shotgun (WGS) entry which is preliminary data.</text>
</comment>
<dbReference type="Pfam" id="PF13489">
    <property type="entry name" value="Methyltransf_23"/>
    <property type="match status" value="1"/>
</dbReference>
<proteinExistence type="predicted"/>
<keyword evidence="1" id="KW-0808">Transferase</keyword>
<protein>
    <submittedName>
        <fullName evidence="1">Methyltransferase domain-containing protein</fullName>
    </submittedName>
</protein>
<dbReference type="Proteomes" id="UP000787635">
    <property type="component" value="Unassembled WGS sequence"/>
</dbReference>
<dbReference type="RefSeq" id="WP_168030530.1">
    <property type="nucleotide sequence ID" value="NZ_JAAVNE010000016.1"/>
</dbReference>
<dbReference type="Gene3D" id="3.40.50.300">
    <property type="entry name" value="P-loop containing nucleotide triphosphate hydrolases"/>
    <property type="match status" value="1"/>
</dbReference>
<dbReference type="SUPFAM" id="SSF52540">
    <property type="entry name" value="P-loop containing nucleoside triphosphate hydrolases"/>
    <property type="match status" value="1"/>
</dbReference>
<accession>A0ABX1E2T5</accession>
<name>A0ABX1E2T5_9PROT</name>
<evidence type="ECO:0000313" key="1">
    <source>
        <dbReference type="EMBL" id="NKC31486.1"/>
    </source>
</evidence>
<gene>
    <name evidence="1" type="ORF">HEQ75_11510</name>
</gene>
<dbReference type="SUPFAM" id="SSF53335">
    <property type="entry name" value="S-adenosyl-L-methionine-dependent methyltransferases"/>
    <property type="match status" value="1"/>
</dbReference>
<dbReference type="InterPro" id="IPR027417">
    <property type="entry name" value="P-loop_NTPase"/>
</dbReference>